<protein>
    <recommendedName>
        <fullName evidence="4">Lipoprotein</fullName>
    </recommendedName>
</protein>
<dbReference type="AlphaFoldDB" id="A0A0T9RR97"/>
<evidence type="ECO:0000313" key="2">
    <source>
        <dbReference type="EMBL" id="CNI76312.1"/>
    </source>
</evidence>
<dbReference type="Proteomes" id="UP000045840">
    <property type="component" value="Unassembled WGS sequence"/>
</dbReference>
<evidence type="ECO:0000256" key="1">
    <source>
        <dbReference type="SAM" id="SignalP"/>
    </source>
</evidence>
<name>A0A0T9RR97_9GAMM</name>
<evidence type="ECO:0000313" key="3">
    <source>
        <dbReference type="Proteomes" id="UP000045840"/>
    </source>
</evidence>
<proteinExistence type="predicted"/>
<dbReference type="EMBL" id="CQAZ01000140">
    <property type="protein sequence ID" value="CNI76312.1"/>
    <property type="molecule type" value="Genomic_DNA"/>
</dbReference>
<gene>
    <name evidence="2" type="ORF">ERS008529_04835</name>
</gene>
<evidence type="ECO:0008006" key="4">
    <source>
        <dbReference type="Google" id="ProtNLM"/>
    </source>
</evidence>
<organism evidence="2 3">
    <name type="scientific">Yersinia pekkanenii</name>
    <dbReference type="NCBI Taxonomy" id="1288385"/>
    <lineage>
        <taxon>Bacteria</taxon>
        <taxon>Pseudomonadati</taxon>
        <taxon>Pseudomonadota</taxon>
        <taxon>Gammaproteobacteria</taxon>
        <taxon>Enterobacterales</taxon>
        <taxon>Yersiniaceae</taxon>
        <taxon>Yersinia</taxon>
    </lineage>
</organism>
<reference evidence="3" key="1">
    <citation type="submission" date="2015-03" db="EMBL/GenBank/DDBJ databases">
        <authorList>
            <consortium name="Pathogen Informatics"/>
        </authorList>
    </citation>
    <scope>NUCLEOTIDE SEQUENCE [LARGE SCALE GENOMIC DNA]</scope>
    <source>
        <strain evidence="3">A125KOH2</strain>
    </source>
</reference>
<feature type="chain" id="PRO_5006696380" description="Lipoprotein" evidence="1">
    <location>
        <begin position="32"/>
        <end position="90"/>
    </location>
</feature>
<keyword evidence="1" id="KW-0732">Signal</keyword>
<feature type="signal peptide" evidence="1">
    <location>
        <begin position="1"/>
        <end position="31"/>
    </location>
</feature>
<accession>A0A0T9RR97</accession>
<sequence length="90" mass="9471">MVVNSCIIRIKSRVLAPLANMALTTARVALACASTVEADRNASVARFTDSRPSTDTAILCATSADKLVVSLCVLTDEVAPDTLPPTVPWL</sequence>